<evidence type="ECO:0000256" key="1">
    <source>
        <dbReference type="SAM" id="SignalP"/>
    </source>
</evidence>
<reference evidence="2 3" key="1">
    <citation type="submission" date="2024-06" db="EMBL/GenBank/DDBJ databases">
        <title>A chromosome-level genome assembly of beet webworm, Loxostege sticticalis.</title>
        <authorList>
            <person name="Zhang Y."/>
        </authorList>
    </citation>
    <scope>NUCLEOTIDE SEQUENCE [LARGE SCALE GENOMIC DNA]</scope>
    <source>
        <strain evidence="2">AQ028</strain>
        <tissue evidence="2">Male pupae</tissue>
    </source>
</reference>
<comment type="caution">
    <text evidence="2">The sequence shown here is derived from an EMBL/GenBank/DDBJ whole genome shotgun (WGS) entry which is preliminary data.</text>
</comment>
<gene>
    <name evidence="2" type="ORF">ABMA28_006177</name>
</gene>
<dbReference type="AlphaFoldDB" id="A0ABD0SK83"/>
<name>A0ABD0SK83_LOXSC</name>
<keyword evidence="1" id="KW-0732">Signal</keyword>
<sequence>MKFLVLALFVAAAVAAPIDNNNDAVEVIVNGVPEGTPLELGGIVDMHLNEHVNGQLAASTNLLHPYTAVGLAEAAAAAAEETAPTPIQIVEKPETEFLNTEPIVIPGPGVQKPGVIVPAPIEHPAEPVAPVIPAPIVMPSPVAPEVHDTESIVMPEPMPPMVVPSPGESIVMPEPVPPMVVPEPGESIVMPAPIPPMVIPEPQEPVLEPAAQGPSDIYNDGIVQVQYNGPTEPSMYESLQGWFNLVLNYISKNFTSTQQIV</sequence>
<evidence type="ECO:0000313" key="3">
    <source>
        <dbReference type="Proteomes" id="UP001549921"/>
    </source>
</evidence>
<feature type="chain" id="PRO_5044850384" evidence="1">
    <location>
        <begin position="16"/>
        <end position="261"/>
    </location>
</feature>
<proteinExistence type="predicted"/>
<feature type="signal peptide" evidence="1">
    <location>
        <begin position="1"/>
        <end position="15"/>
    </location>
</feature>
<dbReference type="EMBL" id="JBEDNZ010000019">
    <property type="protein sequence ID" value="KAL0820258.1"/>
    <property type="molecule type" value="Genomic_DNA"/>
</dbReference>
<protein>
    <submittedName>
        <fullName evidence="2">Uncharacterized protein</fullName>
    </submittedName>
</protein>
<accession>A0ABD0SK83</accession>
<dbReference type="Proteomes" id="UP001549921">
    <property type="component" value="Unassembled WGS sequence"/>
</dbReference>
<organism evidence="2 3">
    <name type="scientific">Loxostege sticticalis</name>
    <name type="common">Beet webworm moth</name>
    <dbReference type="NCBI Taxonomy" id="481309"/>
    <lineage>
        <taxon>Eukaryota</taxon>
        <taxon>Metazoa</taxon>
        <taxon>Ecdysozoa</taxon>
        <taxon>Arthropoda</taxon>
        <taxon>Hexapoda</taxon>
        <taxon>Insecta</taxon>
        <taxon>Pterygota</taxon>
        <taxon>Neoptera</taxon>
        <taxon>Endopterygota</taxon>
        <taxon>Lepidoptera</taxon>
        <taxon>Glossata</taxon>
        <taxon>Ditrysia</taxon>
        <taxon>Pyraloidea</taxon>
        <taxon>Crambidae</taxon>
        <taxon>Pyraustinae</taxon>
        <taxon>Loxostege</taxon>
    </lineage>
</organism>
<evidence type="ECO:0000313" key="2">
    <source>
        <dbReference type="EMBL" id="KAL0820258.1"/>
    </source>
</evidence>
<dbReference type="PRINTS" id="PR01217">
    <property type="entry name" value="PRICHEXTENSN"/>
</dbReference>